<dbReference type="GO" id="GO:0006310">
    <property type="term" value="P:DNA recombination"/>
    <property type="evidence" value="ECO:0007669"/>
    <property type="project" value="UniProtKB-KW"/>
</dbReference>
<reference evidence="3" key="1">
    <citation type="submission" date="2021-07" db="EMBL/GenBank/DDBJ databases">
        <authorList>
            <person name="Catto M.A."/>
            <person name="Jacobson A."/>
            <person name="Kennedy G."/>
            <person name="Labadie P."/>
            <person name="Hunt B.G."/>
            <person name="Srinivasan R."/>
        </authorList>
    </citation>
    <scope>NUCLEOTIDE SEQUENCE</scope>
    <source>
        <strain evidence="3">PL_HMW_Pooled</strain>
        <tissue evidence="3">Head</tissue>
    </source>
</reference>
<keyword evidence="1 3" id="KW-0347">Helicase</keyword>
<keyword evidence="1" id="KW-0233">DNA recombination</keyword>
<comment type="caution">
    <text evidence="3">The sequence shown here is derived from an EMBL/GenBank/DDBJ whole genome shotgun (WGS) entry which is preliminary data.</text>
</comment>
<keyword evidence="1" id="KW-0547">Nucleotide-binding</keyword>
<organism evidence="3 4">
    <name type="scientific">Frankliniella fusca</name>
    <dbReference type="NCBI Taxonomy" id="407009"/>
    <lineage>
        <taxon>Eukaryota</taxon>
        <taxon>Metazoa</taxon>
        <taxon>Ecdysozoa</taxon>
        <taxon>Arthropoda</taxon>
        <taxon>Hexapoda</taxon>
        <taxon>Insecta</taxon>
        <taxon>Pterygota</taxon>
        <taxon>Neoptera</taxon>
        <taxon>Paraneoptera</taxon>
        <taxon>Thysanoptera</taxon>
        <taxon>Terebrantia</taxon>
        <taxon>Thripoidea</taxon>
        <taxon>Thripidae</taxon>
        <taxon>Frankliniella</taxon>
    </lineage>
</organism>
<accession>A0AAE1LJ03</accession>
<feature type="domain" description="DNA helicase Pif1-like DEAD-box helicase" evidence="2">
    <location>
        <begin position="14"/>
        <end position="120"/>
    </location>
</feature>
<dbReference type="AlphaFoldDB" id="A0AAE1LJ03"/>
<comment type="catalytic activity">
    <reaction evidence="1">
        <text>ATP + H2O = ADP + phosphate + H(+)</text>
        <dbReference type="Rhea" id="RHEA:13065"/>
        <dbReference type="ChEBI" id="CHEBI:15377"/>
        <dbReference type="ChEBI" id="CHEBI:15378"/>
        <dbReference type="ChEBI" id="CHEBI:30616"/>
        <dbReference type="ChEBI" id="CHEBI:43474"/>
        <dbReference type="ChEBI" id="CHEBI:456216"/>
        <dbReference type="EC" id="5.6.2.3"/>
    </reaction>
</comment>
<dbReference type="GO" id="GO:0005524">
    <property type="term" value="F:ATP binding"/>
    <property type="evidence" value="ECO:0007669"/>
    <property type="project" value="UniProtKB-KW"/>
</dbReference>
<evidence type="ECO:0000256" key="1">
    <source>
        <dbReference type="RuleBase" id="RU363044"/>
    </source>
</evidence>
<gene>
    <name evidence="3" type="ORF">KUF71_011187</name>
</gene>
<evidence type="ECO:0000259" key="2">
    <source>
        <dbReference type="Pfam" id="PF05970"/>
    </source>
</evidence>
<comment type="cofactor">
    <cofactor evidence="1">
        <name>Mg(2+)</name>
        <dbReference type="ChEBI" id="CHEBI:18420"/>
    </cofactor>
</comment>
<keyword evidence="1" id="KW-0234">DNA repair</keyword>
<dbReference type="GO" id="GO:0000723">
    <property type="term" value="P:telomere maintenance"/>
    <property type="evidence" value="ECO:0007669"/>
    <property type="project" value="InterPro"/>
</dbReference>
<keyword evidence="1" id="KW-0378">Hydrolase</keyword>
<dbReference type="GO" id="GO:0016787">
    <property type="term" value="F:hydrolase activity"/>
    <property type="evidence" value="ECO:0007669"/>
    <property type="project" value="UniProtKB-KW"/>
</dbReference>
<dbReference type="PANTHER" id="PTHR47642">
    <property type="entry name" value="ATP-DEPENDENT DNA HELICASE"/>
    <property type="match status" value="1"/>
</dbReference>
<dbReference type="Pfam" id="PF05970">
    <property type="entry name" value="PIF1"/>
    <property type="match status" value="1"/>
</dbReference>
<dbReference type="InterPro" id="IPR051055">
    <property type="entry name" value="PIF1_helicase"/>
</dbReference>
<dbReference type="InterPro" id="IPR027417">
    <property type="entry name" value="P-loop_NTPase"/>
</dbReference>
<dbReference type="EMBL" id="JAHWGI010001058">
    <property type="protein sequence ID" value="KAK3922011.1"/>
    <property type="molecule type" value="Genomic_DNA"/>
</dbReference>
<dbReference type="GO" id="GO:0006281">
    <property type="term" value="P:DNA repair"/>
    <property type="evidence" value="ECO:0007669"/>
    <property type="project" value="UniProtKB-KW"/>
</dbReference>
<evidence type="ECO:0000313" key="3">
    <source>
        <dbReference type="EMBL" id="KAK3922011.1"/>
    </source>
</evidence>
<dbReference type="SUPFAM" id="SSF52540">
    <property type="entry name" value="P-loop containing nucleoside triphosphate hydrolases"/>
    <property type="match status" value="2"/>
</dbReference>
<reference evidence="3" key="2">
    <citation type="journal article" date="2023" name="BMC Genomics">
        <title>Pest status, molecular evolution, and epigenetic factors derived from the genome assembly of Frankliniella fusca, a thysanopteran phytovirus vector.</title>
        <authorList>
            <person name="Catto M.A."/>
            <person name="Labadie P.E."/>
            <person name="Jacobson A.L."/>
            <person name="Kennedy G.G."/>
            <person name="Srinivasan R."/>
            <person name="Hunt B.G."/>
        </authorList>
    </citation>
    <scope>NUCLEOTIDE SEQUENCE</scope>
    <source>
        <strain evidence="3">PL_HMW_Pooled</strain>
    </source>
</reference>
<protein>
    <recommendedName>
        <fullName evidence="1">ATP-dependent DNA helicase</fullName>
        <ecNumber evidence="1">5.6.2.3</ecNumber>
    </recommendedName>
</protein>
<dbReference type="Gene3D" id="2.30.30.940">
    <property type="match status" value="1"/>
</dbReference>
<keyword evidence="4" id="KW-1185">Reference proteome</keyword>
<comment type="similarity">
    <text evidence="1">Belongs to the helicase family.</text>
</comment>
<name>A0AAE1LJ03_9NEOP</name>
<proteinExistence type="inferred from homology"/>
<dbReference type="Proteomes" id="UP001219518">
    <property type="component" value="Unassembled WGS sequence"/>
</dbReference>
<dbReference type="CDD" id="cd18809">
    <property type="entry name" value="SF1_C_RecD"/>
    <property type="match status" value="1"/>
</dbReference>
<dbReference type="GO" id="GO:0043139">
    <property type="term" value="F:5'-3' DNA helicase activity"/>
    <property type="evidence" value="ECO:0007669"/>
    <property type="project" value="UniProtKB-EC"/>
</dbReference>
<keyword evidence="1" id="KW-0067">ATP-binding</keyword>
<dbReference type="Gene3D" id="3.40.50.300">
    <property type="entry name" value="P-loop containing nucleotide triphosphate hydrolases"/>
    <property type="match status" value="2"/>
</dbReference>
<evidence type="ECO:0000313" key="4">
    <source>
        <dbReference type="Proteomes" id="UP001219518"/>
    </source>
</evidence>
<keyword evidence="1" id="KW-0227">DNA damage</keyword>
<sequence>MCVGMVSERLGPRAVKLMAPTGAAATVLGMGCTTIHSLCRIFPRQPYKPLEGEALRKFQDEMEDVRFIFIDEFSMIGCRLLGFLEKRLREAKPRCDEPFGGLFVYLIGDVRQLPSVGDPALYSTSVSDSADVHRGRLMYRTFEKSIILSVSQRQADVTFRDALDRLSVGTSNEEDFNRFAARFKMNVPAPEREQFTDATHLFTTRQEVSDHNNKKLVGLDVPVARLPARHNNAKAKAGSADVAQGLESVVYLAKGARVMLRSNLWLAAGLVNGTTGTVEDIVYARDKSSPNDLPVAVMVRFNNYTGPTMPDGTVPIASQLRSWDDGQGTHCTREQFPLCLAWAITVHKAQGLTVERAVVNVGPHDFQVGLMYVGLSRVKSWEGLLLDPEFTLDRMRSIRSCPGFPSREAGERHIYNMRILKNMLLKATISHRLTTQNLKAKNKGNIYNRADGMMRTKY</sequence>
<dbReference type="EC" id="5.6.2.3" evidence="1"/>
<dbReference type="InterPro" id="IPR010285">
    <property type="entry name" value="DNA_helicase_pif1-like_DEAD"/>
</dbReference>